<dbReference type="AlphaFoldDB" id="A0A183TJM6"/>
<dbReference type="OrthoDB" id="10473170at2759"/>
<evidence type="ECO:0000256" key="1">
    <source>
        <dbReference type="SAM" id="MobiDB-lite"/>
    </source>
</evidence>
<evidence type="ECO:0000313" key="2">
    <source>
        <dbReference type="EMBL" id="VDM03060.1"/>
    </source>
</evidence>
<sequence>MRNTPLPDLLTHLGLFGILASTVLCIILTAPCAICFSLSATSSPSRTVVPEFEIHSKLGASLLNRETVKTLATNQSDPKFVTHSLIRISPAKDTPNSAFLECETRTSVRPQWPKLRSLFIDKRNLLASAQRRDDETQSVTRGSPATKGRVMVSRRHSTTRGGAGTALVDIRHGTSFWQEFVAILRDINRGKLNKALEYENFLDACCVREVLRPMGGGHFNSNCCSRLTYLLSLLRKVKTSIRVP</sequence>
<reference evidence="2 3" key="2">
    <citation type="submission" date="2018-11" db="EMBL/GenBank/DDBJ databases">
        <authorList>
            <consortium name="Pathogen Informatics"/>
        </authorList>
    </citation>
    <scope>NUCLEOTIDE SEQUENCE [LARGE SCALE GENOMIC DNA]</scope>
    <source>
        <strain evidence="2 3">NST_G2</strain>
    </source>
</reference>
<reference evidence="4" key="1">
    <citation type="submission" date="2016-06" db="UniProtKB">
        <authorList>
            <consortium name="WormBaseParasite"/>
        </authorList>
    </citation>
    <scope>IDENTIFICATION</scope>
</reference>
<dbReference type="Proteomes" id="UP000275846">
    <property type="component" value="Unassembled WGS sequence"/>
</dbReference>
<feature type="region of interest" description="Disordered" evidence="1">
    <location>
        <begin position="130"/>
        <end position="162"/>
    </location>
</feature>
<gene>
    <name evidence="2" type="ORF">SSLN_LOCUS16674</name>
</gene>
<dbReference type="WBParaSite" id="SSLN_0001730901-mRNA-1">
    <property type="protein sequence ID" value="SSLN_0001730901-mRNA-1"/>
    <property type="gene ID" value="SSLN_0001730901"/>
</dbReference>
<evidence type="ECO:0000313" key="4">
    <source>
        <dbReference type="WBParaSite" id="SSLN_0001730901-mRNA-1"/>
    </source>
</evidence>
<proteinExistence type="predicted"/>
<name>A0A183TJM6_SCHSO</name>
<accession>A0A183TJM6</accession>
<keyword evidence="3" id="KW-1185">Reference proteome</keyword>
<dbReference type="EMBL" id="UYSU01041386">
    <property type="protein sequence ID" value="VDM03060.1"/>
    <property type="molecule type" value="Genomic_DNA"/>
</dbReference>
<organism evidence="4">
    <name type="scientific">Schistocephalus solidus</name>
    <name type="common">Tapeworm</name>
    <dbReference type="NCBI Taxonomy" id="70667"/>
    <lineage>
        <taxon>Eukaryota</taxon>
        <taxon>Metazoa</taxon>
        <taxon>Spiralia</taxon>
        <taxon>Lophotrochozoa</taxon>
        <taxon>Platyhelminthes</taxon>
        <taxon>Cestoda</taxon>
        <taxon>Eucestoda</taxon>
        <taxon>Diphyllobothriidea</taxon>
        <taxon>Diphyllobothriidae</taxon>
        <taxon>Schistocephalus</taxon>
    </lineage>
</organism>
<protein>
    <submittedName>
        <fullName evidence="4">Transmembrane protein</fullName>
    </submittedName>
</protein>
<evidence type="ECO:0000313" key="3">
    <source>
        <dbReference type="Proteomes" id="UP000275846"/>
    </source>
</evidence>